<dbReference type="Pfam" id="PF01694">
    <property type="entry name" value="Rhomboid"/>
    <property type="match status" value="1"/>
</dbReference>
<dbReference type="Proteomes" id="UP001595379">
    <property type="component" value="Unassembled WGS sequence"/>
</dbReference>
<evidence type="ECO:0000256" key="6">
    <source>
        <dbReference type="ARBA" id="ARBA00023136"/>
    </source>
</evidence>
<protein>
    <submittedName>
        <fullName evidence="9">Rhomboid family intramembrane serine protease</fullName>
        <ecNumber evidence="9">3.4.21.-</ecNumber>
    </submittedName>
</protein>
<comment type="subcellular location">
    <subcellularLocation>
        <location evidence="1">Membrane</location>
        <topology evidence="1">Multi-pass membrane protein</topology>
    </subcellularLocation>
</comment>
<feature type="transmembrane region" description="Helical" evidence="7">
    <location>
        <begin position="104"/>
        <end position="123"/>
    </location>
</feature>
<dbReference type="PANTHER" id="PTHR43066">
    <property type="entry name" value="RHOMBOID-RELATED PROTEIN"/>
    <property type="match status" value="1"/>
</dbReference>
<evidence type="ECO:0000313" key="9">
    <source>
        <dbReference type="EMBL" id="MFC2927193.1"/>
    </source>
</evidence>
<dbReference type="GO" id="GO:0008233">
    <property type="term" value="F:peptidase activity"/>
    <property type="evidence" value="ECO:0007669"/>
    <property type="project" value="UniProtKB-KW"/>
</dbReference>
<evidence type="ECO:0000256" key="3">
    <source>
        <dbReference type="ARBA" id="ARBA00022519"/>
    </source>
</evidence>
<dbReference type="InterPro" id="IPR035952">
    <property type="entry name" value="Rhomboid-like_sf"/>
</dbReference>
<keyword evidence="9" id="KW-0378">Hydrolase</keyword>
<evidence type="ECO:0000256" key="4">
    <source>
        <dbReference type="ARBA" id="ARBA00022692"/>
    </source>
</evidence>
<dbReference type="GO" id="GO:0006508">
    <property type="term" value="P:proteolysis"/>
    <property type="evidence" value="ECO:0007669"/>
    <property type="project" value="UniProtKB-KW"/>
</dbReference>
<keyword evidence="5 7" id="KW-1133">Transmembrane helix</keyword>
<keyword evidence="2" id="KW-1003">Cell membrane</keyword>
<name>A0ABV7A0N8_9PROT</name>
<accession>A0ABV7A0N8</accession>
<dbReference type="Gene3D" id="1.20.1540.10">
    <property type="entry name" value="Rhomboid-like"/>
    <property type="match status" value="1"/>
</dbReference>
<feature type="transmembrane region" description="Helical" evidence="7">
    <location>
        <begin position="73"/>
        <end position="92"/>
    </location>
</feature>
<evidence type="ECO:0000259" key="8">
    <source>
        <dbReference type="Pfam" id="PF01694"/>
    </source>
</evidence>
<keyword evidence="6 7" id="KW-0472">Membrane</keyword>
<dbReference type="EMBL" id="JBHRSV010000028">
    <property type="protein sequence ID" value="MFC2927193.1"/>
    <property type="molecule type" value="Genomic_DNA"/>
</dbReference>
<evidence type="ECO:0000256" key="2">
    <source>
        <dbReference type="ARBA" id="ARBA00022475"/>
    </source>
</evidence>
<feature type="transmembrane region" description="Helical" evidence="7">
    <location>
        <begin position="129"/>
        <end position="148"/>
    </location>
</feature>
<feature type="domain" description="Peptidase S54 rhomboid" evidence="8">
    <location>
        <begin position="64"/>
        <end position="199"/>
    </location>
</feature>
<dbReference type="PANTHER" id="PTHR43066:SF26">
    <property type="entry name" value="RHOMBOID PROTEASE GLPG"/>
    <property type="match status" value="1"/>
</dbReference>
<keyword evidence="4 7" id="KW-0812">Transmembrane</keyword>
<organism evidence="9 10">
    <name type="scientific">Hyphobacterium vulgare</name>
    <dbReference type="NCBI Taxonomy" id="1736751"/>
    <lineage>
        <taxon>Bacteria</taxon>
        <taxon>Pseudomonadati</taxon>
        <taxon>Pseudomonadota</taxon>
        <taxon>Alphaproteobacteria</taxon>
        <taxon>Maricaulales</taxon>
        <taxon>Maricaulaceae</taxon>
        <taxon>Hyphobacterium</taxon>
    </lineage>
</organism>
<keyword evidence="3" id="KW-0997">Cell inner membrane</keyword>
<dbReference type="EC" id="3.4.21.-" evidence="9"/>
<evidence type="ECO:0000313" key="10">
    <source>
        <dbReference type="Proteomes" id="UP001595379"/>
    </source>
</evidence>
<proteinExistence type="predicted"/>
<dbReference type="RefSeq" id="WP_343163178.1">
    <property type="nucleotide sequence ID" value="NZ_JBHRSV010000028.1"/>
</dbReference>
<dbReference type="SUPFAM" id="SSF144091">
    <property type="entry name" value="Rhomboid-like"/>
    <property type="match status" value="1"/>
</dbReference>
<feature type="transmembrane region" description="Helical" evidence="7">
    <location>
        <begin position="12"/>
        <end position="30"/>
    </location>
</feature>
<evidence type="ECO:0000256" key="1">
    <source>
        <dbReference type="ARBA" id="ARBA00004141"/>
    </source>
</evidence>
<gene>
    <name evidence="9" type="ORF">ACFOOR_13840</name>
</gene>
<sequence>MGDSRQPLFNDVPVAVIWLTTAVALTGVAAELSVPLCDLAFEWGAFVPAYAFDRPGPSVAIAPWLLHVFVHGSWLHLAMNTMALLAFGAATARPFGRGFRASAGFLLFFVVCALAGVAAELLVDPASRIPMVGASTGISGCLVASGWARGGVRGMLSMALPWLLINIVLALAGTQMWIAIAWAAHVGGLVAGAIFYPLFLAAFRQRH</sequence>
<evidence type="ECO:0000256" key="5">
    <source>
        <dbReference type="ARBA" id="ARBA00022989"/>
    </source>
</evidence>
<feature type="transmembrane region" description="Helical" evidence="7">
    <location>
        <begin position="186"/>
        <end position="203"/>
    </location>
</feature>
<feature type="transmembrane region" description="Helical" evidence="7">
    <location>
        <begin position="160"/>
        <end position="180"/>
    </location>
</feature>
<evidence type="ECO:0000256" key="7">
    <source>
        <dbReference type="SAM" id="Phobius"/>
    </source>
</evidence>
<comment type="caution">
    <text evidence="9">The sequence shown here is derived from an EMBL/GenBank/DDBJ whole genome shotgun (WGS) entry which is preliminary data.</text>
</comment>
<keyword evidence="10" id="KW-1185">Reference proteome</keyword>
<reference evidence="10" key="1">
    <citation type="journal article" date="2019" name="Int. J. Syst. Evol. Microbiol.">
        <title>The Global Catalogue of Microorganisms (GCM) 10K type strain sequencing project: providing services to taxonomists for standard genome sequencing and annotation.</title>
        <authorList>
            <consortium name="The Broad Institute Genomics Platform"/>
            <consortium name="The Broad Institute Genome Sequencing Center for Infectious Disease"/>
            <person name="Wu L."/>
            <person name="Ma J."/>
        </authorList>
    </citation>
    <scope>NUCLEOTIDE SEQUENCE [LARGE SCALE GENOMIC DNA]</scope>
    <source>
        <strain evidence="10">KCTC 52487</strain>
    </source>
</reference>
<dbReference type="InterPro" id="IPR022764">
    <property type="entry name" value="Peptidase_S54_rhomboid_dom"/>
</dbReference>
<keyword evidence="9" id="KW-0645">Protease</keyword>